<dbReference type="Pfam" id="PF04389">
    <property type="entry name" value="Peptidase_M28"/>
    <property type="match status" value="1"/>
</dbReference>
<dbReference type="InterPro" id="IPR007484">
    <property type="entry name" value="Peptidase_M28"/>
</dbReference>
<keyword evidence="3" id="KW-0479">Metal-binding</keyword>
<gene>
    <name evidence="5" type="ORF">BN860_01178g</name>
</gene>
<organism evidence="5 6">
    <name type="scientific">Zygosaccharomyces bailii (strain CLIB 213 / ATCC 58445 / CBS 680 / BCRC 21525 / NBRC 1098 / NCYC 1416 / NRRL Y-2227)</name>
    <dbReference type="NCBI Taxonomy" id="1333698"/>
    <lineage>
        <taxon>Eukaryota</taxon>
        <taxon>Fungi</taxon>
        <taxon>Dikarya</taxon>
        <taxon>Ascomycota</taxon>
        <taxon>Saccharomycotina</taxon>
        <taxon>Saccharomycetes</taxon>
        <taxon>Saccharomycetales</taxon>
        <taxon>Saccharomycetaceae</taxon>
        <taxon>Zygosaccharomyces</taxon>
    </lineage>
</organism>
<reference evidence="6" key="1">
    <citation type="journal article" date="2013" name="Genome Announc.">
        <title>Genome sequence of the food spoilage yeast Zygosaccharomyces bailii CLIB 213(T).</title>
        <authorList>
            <person name="Galeote V."/>
            <person name="Bigey F."/>
            <person name="Devillers H."/>
            <person name="Neuveglise C."/>
            <person name="Dequin S."/>
        </authorList>
    </citation>
    <scope>NUCLEOTIDE SEQUENCE [LARGE SCALE GENOMIC DNA]</scope>
    <source>
        <strain evidence="6">CLIB 213 / ATCC 58445 / CBS 680 / CCRC 21525 / NBRC 1098 / NCYC 1416 / NRRL Y-2227</strain>
    </source>
</reference>
<dbReference type="PANTHER" id="PTHR12283">
    <property type="entry name" value="GLUTAMINYL-PEPTIDE CYCLOTRANSFERASE"/>
    <property type="match status" value="1"/>
</dbReference>
<dbReference type="AlphaFoldDB" id="A0A8J2TB44"/>
<sequence length="320" mass="36527">MFTAITIVLWILSPWLLVEGGISFEEFHRENLPLLSLTNSSENNLLLPFNTTRTPGSEESLKVQNFIKRFYRGMEGPWQLEEDSFEANGRRFKNLVFTLGEASHYVTIAAHYDSKVAPEGFVGASDSAASCAILLYVSRFLDRLYDEDAALLEPRLRGAGIGFKIVFFDGEEALQQWRADDSLYGSRRLAGQWARSGTLDHIELLVLLDLLGSEPQPIPSYFRETHWYYERLASLEAAYTHQELQLDAQDHRFLQANGVTIEDDHVPFYEAGVAVLHLVPWPFPSVWHTLEDDYDHLQQGQVDKWAVLLSEFLIDCAARR</sequence>
<keyword evidence="1" id="KW-0808">Transferase</keyword>
<dbReference type="GO" id="GO:0006508">
    <property type="term" value="P:proteolysis"/>
    <property type="evidence" value="ECO:0007669"/>
    <property type="project" value="UniProtKB-KW"/>
</dbReference>
<evidence type="ECO:0000313" key="6">
    <source>
        <dbReference type="Proteomes" id="UP000019375"/>
    </source>
</evidence>
<keyword evidence="3" id="KW-0732">Signal</keyword>
<keyword evidence="6" id="KW-1185">Reference proteome</keyword>
<feature type="domain" description="Peptidase M28" evidence="4">
    <location>
        <begin position="94"/>
        <end position="311"/>
    </location>
</feature>
<evidence type="ECO:0000313" key="5">
    <source>
        <dbReference type="EMBL" id="CDF91683.1"/>
    </source>
</evidence>
<dbReference type="GO" id="GO:0016603">
    <property type="term" value="F:glutaminyl-peptide cyclotransferase activity"/>
    <property type="evidence" value="ECO:0007669"/>
    <property type="project" value="TreeGrafter"/>
</dbReference>
<keyword evidence="3" id="KW-0862">Zinc</keyword>
<keyword evidence="3" id="KW-0645">Protease</keyword>
<dbReference type="Gene3D" id="3.40.630.10">
    <property type="entry name" value="Zn peptidases"/>
    <property type="match status" value="1"/>
</dbReference>
<comment type="similarity">
    <text evidence="3">Belongs to the peptidase M28 family.</text>
</comment>
<dbReference type="Proteomes" id="UP000019375">
    <property type="component" value="Unassembled WGS sequence"/>
</dbReference>
<evidence type="ECO:0000256" key="3">
    <source>
        <dbReference type="RuleBase" id="RU361240"/>
    </source>
</evidence>
<dbReference type="GO" id="GO:0008270">
    <property type="term" value="F:zinc ion binding"/>
    <property type="evidence" value="ECO:0007669"/>
    <property type="project" value="TreeGrafter"/>
</dbReference>
<dbReference type="InterPro" id="IPR040234">
    <property type="entry name" value="QC/QCL"/>
</dbReference>
<evidence type="ECO:0000256" key="2">
    <source>
        <dbReference type="ARBA" id="ARBA00023315"/>
    </source>
</evidence>
<dbReference type="SUPFAM" id="SSF53187">
    <property type="entry name" value="Zn-dependent exopeptidases"/>
    <property type="match status" value="1"/>
</dbReference>
<evidence type="ECO:0000256" key="1">
    <source>
        <dbReference type="ARBA" id="ARBA00022679"/>
    </source>
</evidence>
<dbReference type="OrthoDB" id="3907302at2759"/>
<dbReference type="PANTHER" id="PTHR12283:SF6">
    <property type="entry name" value="GLUTAMINYL-PEPTIDE CYCLOTRANSFERASE-RELATED"/>
    <property type="match status" value="1"/>
</dbReference>
<keyword evidence="2" id="KW-0012">Acyltransferase</keyword>
<accession>A0A8J2TB44</accession>
<feature type="signal peptide" evidence="3">
    <location>
        <begin position="1"/>
        <end position="20"/>
    </location>
</feature>
<dbReference type="GO" id="GO:0008233">
    <property type="term" value="F:peptidase activity"/>
    <property type="evidence" value="ECO:0007669"/>
    <property type="project" value="UniProtKB-KW"/>
</dbReference>
<proteinExistence type="inferred from homology"/>
<dbReference type="EMBL" id="HG316466">
    <property type="protein sequence ID" value="CDF91683.1"/>
    <property type="molecule type" value="Genomic_DNA"/>
</dbReference>
<name>A0A8J2TB44_ZYGB2</name>
<evidence type="ECO:0000259" key="4">
    <source>
        <dbReference type="Pfam" id="PF04389"/>
    </source>
</evidence>
<protein>
    <recommendedName>
        <fullName evidence="3">Peptide hydrolase</fullName>
        <ecNumber evidence="3">3.4.-.-</ecNumber>
    </recommendedName>
</protein>
<keyword evidence="3" id="KW-0378">Hydrolase</keyword>
<dbReference type="EC" id="3.4.-.-" evidence="3"/>
<feature type="chain" id="PRO_5035339795" description="Peptide hydrolase" evidence="3">
    <location>
        <begin position="21"/>
        <end position="320"/>
    </location>
</feature>